<sequence length="340" mass="39215">MISSHDMVESKLSLVLTYSVMREIEDQPYSQLSWPNKEEKEPLILHHDDNVSGLRRTQLREREPISSVKLTGTCPVKLSGNRVHHLNLAVLRHRCRKLNSTLRCSSSFSEKNNTNSPDSNDVVELPLFRLPLVLFPDTILPLQIFEFRYCIMMNTLLQTNLFFGVIYTDVVSETTALVRWLEDRPSPSTDLDMDRLATEVETYMKDVIRLSNRLGGKPEKEVGDLRKNLFPTTFSFFVGSTFEAHQVLFGDETDEETEDKWAHTATEKCESTSLMDEDYYKFYTFSSRFVANPRTTSNIFVANLFRCLIPSVDCYVVVKLHKGFMFSTVVRNLLRSLKPL</sequence>
<dbReference type="InterPro" id="IPR015947">
    <property type="entry name" value="PUA-like_sf"/>
</dbReference>
<keyword evidence="2" id="KW-1185">Reference proteome</keyword>
<evidence type="ECO:0000313" key="2">
    <source>
        <dbReference type="Proteomes" id="UP001374535"/>
    </source>
</evidence>
<accession>A0AAQ3NDY6</accession>
<proteinExistence type="predicted"/>
<dbReference type="Proteomes" id="UP001374535">
    <property type="component" value="Chromosome 6"/>
</dbReference>
<dbReference type="Gene3D" id="2.30.130.40">
    <property type="entry name" value="LON domain-like"/>
    <property type="match status" value="1"/>
</dbReference>
<organism evidence="1 2">
    <name type="scientific">Vigna mungo</name>
    <name type="common">Black gram</name>
    <name type="synonym">Phaseolus mungo</name>
    <dbReference type="NCBI Taxonomy" id="3915"/>
    <lineage>
        <taxon>Eukaryota</taxon>
        <taxon>Viridiplantae</taxon>
        <taxon>Streptophyta</taxon>
        <taxon>Embryophyta</taxon>
        <taxon>Tracheophyta</taxon>
        <taxon>Spermatophyta</taxon>
        <taxon>Magnoliopsida</taxon>
        <taxon>eudicotyledons</taxon>
        <taxon>Gunneridae</taxon>
        <taxon>Pentapetalae</taxon>
        <taxon>rosids</taxon>
        <taxon>fabids</taxon>
        <taxon>Fabales</taxon>
        <taxon>Fabaceae</taxon>
        <taxon>Papilionoideae</taxon>
        <taxon>50 kb inversion clade</taxon>
        <taxon>NPAAA clade</taxon>
        <taxon>indigoferoid/millettioid clade</taxon>
        <taxon>Phaseoleae</taxon>
        <taxon>Vigna</taxon>
    </lineage>
</organism>
<dbReference type="PANTHER" id="PTHR46732">
    <property type="entry name" value="ATP-DEPENDENT PROTEASE LA (LON) DOMAIN PROTEIN"/>
    <property type="match status" value="1"/>
</dbReference>
<protein>
    <submittedName>
        <fullName evidence="1">Uncharacterized protein</fullName>
    </submittedName>
</protein>
<dbReference type="AlphaFoldDB" id="A0AAQ3NDY6"/>
<dbReference type="EMBL" id="CP144695">
    <property type="protein sequence ID" value="WVZ08384.1"/>
    <property type="molecule type" value="Genomic_DNA"/>
</dbReference>
<reference evidence="1 2" key="1">
    <citation type="journal article" date="2023" name="Life. Sci Alliance">
        <title>Evolutionary insights into 3D genome organization and epigenetic landscape of Vigna mungo.</title>
        <authorList>
            <person name="Junaid A."/>
            <person name="Singh B."/>
            <person name="Bhatia S."/>
        </authorList>
    </citation>
    <scope>NUCLEOTIDE SEQUENCE [LARGE SCALE GENOMIC DNA]</scope>
    <source>
        <strain evidence="1">Urdbean</strain>
    </source>
</reference>
<gene>
    <name evidence="1" type="ORF">V8G54_021730</name>
</gene>
<dbReference type="PANTHER" id="PTHR46732:SF8">
    <property type="entry name" value="ATP-DEPENDENT PROTEASE LA (LON) DOMAIN PROTEIN"/>
    <property type="match status" value="1"/>
</dbReference>
<name>A0AAQ3NDY6_VIGMU</name>
<evidence type="ECO:0000313" key="1">
    <source>
        <dbReference type="EMBL" id="WVZ08384.1"/>
    </source>
</evidence>
<dbReference type="SUPFAM" id="SSF88697">
    <property type="entry name" value="PUA domain-like"/>
    <property type="match status" value="1"/>
</dbReference>
<dbReference type="InterPro" id="IPR046336">
    <property type="entry name" value="Lon_prtase_N_sf"/>
</dbReference>